<evidence type="ECO:0000256" key="7">
    <source>
        <dbReference type="ARBA" id="ARBA00022840"/>
    </source>
</evidence>
<dbReference type="InterPro" id="IPR027417">
    <property type="entry name" value="P-loop_NTPase"/>
</dbReference>
<feature type="region of interest" description="Disordered" evidence="10">
    <location>
        <begin position="1"/>
        <end position="73"/>
    </location>
</feature>
<dbReference type="Pfam" id="PF24419">
    <property type="entry name" value="Cupin_NOL9"/>
    <property type="match status" value="1"/>
</dbReference>
<keyword evidence="6" id="KW-0418">Kinase</keyword>
<evidence type="ECO:0000259" key="12">
    <source>
        <dbReference type="Pfam" id="PF24419"/>
    </source>
</evidence>
<keyword evidence="5" id="KW-0547">Nucleotide-binding</keyword>
<dbReference type="EnsemblMetazoa" id="AFAF010007-RA">
    <property type="protein sequence ID" value="AFAF010007-PA"/>
    <property type="gene ID" value="AFAF010007"/>
</dbReference>
<evidence type="ECO:0000256" key="6">
    <source>
        <dbReference type="ARBA" id="ARBA00022777"/>
    </source>
</evidence>
<sequence>MSRKNRAKLRSASELDVNTNGRKQADQPEKRSKNLKNQEPGKSDHPEGLPPVKRSKLDKKNNNTVAINKPPKHVFPATQGLRTVPVVKCDVAESMSDSDSDDEDYIAQFFADTPVTNGKKAQKIASKKAGTKKTKVVDGWVEEENDCNLMYESEAEGSPNLKQEPPLKASKKQSSESKNVTGTERKLLAYKRKQPIEMSVESTSGEDSDFDWDDVIDGDDDGCYDYDDDDGEEELEDEEEEYGSESSNAESSDDFYYETEESDFGTEESDDIESYVKYANGAPYDSEDDEDYVATKMEDDIDNVIIPHGAAVLHDLNDDTIQFDDSLSGQIIELPADYGVEKKSITESEVPLPKKIPVDETLTEHSPTKEASAEPMSVMETKDDQGDDDAESDSSCPQLVEIPPSASSAYTFYDAIDLRMSVAILKSPINVYGHVSVQALFGRIEIMGYMLSTAEKRTVYASGGYNAINITPIPNPEDFNRAAFERIVAKLKPHFVESDMGRLAAEFDPVDSALVLLRVDNFDDEDAVVPAVCKLLPDYNLFPSTLPLNRKSPFRSTEMLLEIAIVLPEHIATRIGPRFQHNPAWDAIQFTPTTRLMVMGGKGSGKSTLCQYLINRHVKVFGRVLLLDLDIGQPLLFVPETVSVCVVQEPILGVGYFANVKPHKSHLFGSLNVVSSPHVYMQNVRSLVQYCNENPELQNIPWIINTMGYVSGFGEELTAALVRLVQPTALLQLTIPKKFKQTAALNKPQNYAIQLTADVVNGYRFNILKEEADQQPKPVKYTFHPVDVTYEPSSVSFLPPKRRTIAILVQLVKILGDSCESFTDVKPHSARLDNLSILITRDEYKPTKEKLQCVLDAALVYLCERLENGQYNCQGVGIVRAVDKENNVYLLSSLTDEQLAKTNVLAICNTSLPSQVLLQQDVKIEGTIPYLQNMSSAQQNG</sequence>
<keyword evidence="4" id="KW-0808">Transferase</keyword>
<feature type="domain" description="Clp1 P-loop" evidence="11">
    <location>
        <begin position="600"/>
        <end position="735"/>
    </location>
</feature>
<feature type="domain" description="NOL9 N-terminal" evidence="12">
    <location>
        <begin position="410"/>
        <end position="564"/>
    </location>
</feature>
<comment type="similarity">
    <text evidence="2">Belongs to the Clp1 family. NOL9/GRC3 subfamily.</text>
</comment>
<dbReference type="PANTHER" id="PTHR12755:SF3">
    <property type="entry name" value="POLYNUCLEOTIDE 5'-HYDROXYL-KINASE NOL9"/>
    <property type="match status" value="1"/>
</dbReference>
<evidence type="ECO:0000256" key="3">
    <source>
        <dbReference type="ARBA" id="ARBA00022552"/>
    </source>
</evidence>
<organism evidence="14 15">
    <name type="scientific">Anopheles farauti</name>
    <dbReference type="NCBI Taxonomy" id="69004"/>
    <lineage>
        <taxon>Eukaryota</taxon>
        <taxon>Metazoa</taxon>
        <taxon>Ecdysozoa</taxon>
        <taxon>Arthropoda</taxon>
        <taxon>Hexapoda</taxon>
        <taxon>Insecta</taxon>
        <taxon>Pterygota</taxon>
        <taxon>Neoptera</taxon>
        <taxon>Endopterygota</taxon>
        <taxon>Diptera</taxon>
        <taxon>Nematocera</taxon>
        <taxon>Culicoidea</taxon>
        <taxon>Culicidae</taxon>
        <taxon>Anophelinae</taxon>
        <taxon>Anopheles</taxon>
    </lineage>
</organism>
<dbReference type="InterPro" id="IPR045116">
    <property type="entry name" value="Clp1/Grc3"/>
</dbReference>
<dbReference type="AlphaFoldDB" id="A0A182QH16"/>
<dbReference type="VEuPathDB" id="VectorBase:AFAF010007"/>
<dbReference type="Pfam" id="PF25467">
    <property type="entry name" value="NOL9_C"/>
    <property type="match status" value="1"/>
</dbReference>
<dbReference type="STRING" id="69004.A0A182QH16"/>
<evidence type="ECO:0000256" key="10">
    <source>
        <dbReference type="SAM" id="MobiDB-lite"/>
    </source>
</evidence>
<evidence type="ECO:0000256" key="8">
    <source>
        <dbReference type="ARBA" id="ARBA00023242"/>
    </source>
</evidence>
<dbReference type="Pfam" id="PF16575">
    <property type="entry name" value="CLP1_P"/>
    <property type="match status" value="1"/>
</dbReference>
<feature type="compositionally biased region" description="Basic and acidic residues" evidence="10">
    <location>
        <begin position="358"/>
        <end position="372"/>
    </location>
</feature>
<evidence type="ECO:0000256" key="5">
    <source>
        <dbReference type="ARBA" id="ARBA00022741"/>
    </source>
</evidence>
<evidence type="ECO:0000313" key="15">
    <source>
        <dbReference type="Proteomes" id="UP000075886"/>
    </source>
</evidence>
<feature type="domain" description="NOL9 C-terminal" evidence="13">
    <location>
        <begin position="823"/>
        <end position="913"/>
    </location>
</feature>
<keyword evidence="8" id="KW-0539">Nucleus</keyword>
<dbReference type="EMBL" id="AXCN02001001">
    <property type="status" value="NOT_ANNOTATED_CDS"/>
    <property type="molecule type" value="Genomic_DNA"/>
</dbReference>
<feature type="compositionally biased region" description="Basic and acidic residues" evidence="10">
    <location>
        <begin position="23"/>
        <end position="32"/>
    </location>
</feature>
<keyword evidence="15" id="KW-1185">Reference proteome</keyword>
<evidence type="ECO:0000256" key="4">
    <source>
        <dbReference type="ARBA" id="ARBA00022679"/>
    </source>
</evidence>
<evidence type="ECO:0000256" key="1">
    <source>
        <dbReference type="ARBA" id="ARBA00004604"/>
    </source>
</evidence>
<dbReference type="GO" id="GO:0005730">
    <property type="term" value="C:nucleolus"/>
    <property type="evidence" value="ECO:0007669"/>
    <property type="project" value="UniProtKB-SubCell"/>
</dbReference>
<evidence type="ECO:0000256" key="2">
    <source>
        <dbReference type="ARBA" id="ARBA00011003"/>
    </source>
</evidence>
<feature type="compositionally biased region" description="Acidic residues" evidence="10">
    <location>
        <begin position="251"/>
        <end position="271"/>
    </location>
</feature>
<reference evidence="15" key="1">
    <citation type="submission" date="2014-01" db="EMBL/GenBank/DDBJ databases">
        <title>The Genome Sequence of Anopheles farauti FAR1 (V2).</title>
        <authorList>
            <consortium name="The Broad Institute Genomics Platform"/>
            <person name="Neafsey D.E."/>
            <person name="Besansky N."/>
            <person name="Howell P."/>
            <person name="Walton C."/>
            <person name="Young S.K."/>
            <person name="Zeng Q."/>
            <person name="Gargeya S."/>
            <person name="Fitzgerald M."/>
            <person name="Haas B."/>
            <person name="Abouelleil A."/>
            <person name="Allen A.W."/>
            <person name="Alvarado L."/>
            <person name="Arachchi H.M."/>
            <person name="Berlin A.M."/>
            <person name="Chapman S.B."/>
            <person name="Gainer-Dewar J."/>
            <person name="Goldberg J."/>
            <person name="Griggs A."/>
            <person name="Gujja S."/>
            <person name="Hansen M."/>
            <person name="Howarth C."/>
            <person name="Imamovic A."/>
            <person name="Ireland A."/>
            <person name="Larimer J."/>
            <person name="McCowan C."/>
            <person name="Murphy C."/>
            <person name="Pearson M."/>
            <person name="Poon T.W."/>
            <person name="Priest M."/>
            <person name="Roberts A."/>
            <person name="Saif S."/>
            <person name="Shea T."/>
            <person name="Sisk P."/>
            <person name="Sykes S."/>
            <person name="Wortman J."/>
            <person name="Nusbaum C."/>
            <person name="Birren B."/>
        </authorList>
    </citation>
    <scope>NUCLEOTIDE SEQUENCE [LARGE SCALE GENOMIC DNA]</scope>
    <source>
        <strain evidence="15">FAR1</strain>
    </source>
</reference>
<evidence type="ECO:0000313" key="14">
    <source>
        <dbReference type="EnsemblMetazoa" id="AFAF010007-PA"/>
    </source>
</evidence>
<accession>A0A182QH16</accession>
<feature type="region of interest" description="Disordered" evidence="10">
    <location>
        <begin position="358"/>
        <end position="400"/>
    </location>
</feature>
<keyword evidence="3" id="KW-0698">rRNA processing</keyword>
<dbReference type="SUPFAM" id="SSF52540">
    <property type="entry name" value="P-loop containing nucleoside triphosphate hydrolases"/>
    <property type="match status" value="1"/>
</dbReference>
<keyword evidence="7" id="KW-0067">ATP-binding</keyword>
<name>A0A182QH16_9DIPT</name>
<evidence type="ECO:0000256" key="9">
    <source>
        <dbReference type="ARBA" id="ARBA00071212"/>
    </source>
</evidence>
<proteinExistence type="inferred from homology"/>
<dbReference type="InterPro" id="IPR057570">
    <property type="entry name" value="NOL9_C"/>
</dbReference>
<comment type="subcellular location">
    <subcellularLocation>
        <location evidence="1">Nucleus</location>
        <location evidence="1">Nucleolus</location>
    </subcellularLocation>
</comment>
<dbReference type="InterPro" id="IPR032319">
    <property type="entry name" value="CLP1_P"/>
</dbReference>
<dbReference type="GO" id="GO:0005524">
    <property type="term" value="F:ATP binding"/>
    <property type="evidence" value="ECO:0007669"/>
    <property type="project" value="UniProtKB-KW"/>
</dbReference>
<protein>
    <recommendedName>
        <fullName evidence="9">Polynucleotide 5'-hydroxyl-kinase NOL9</fullName>
    </recommendedName>
</protein>
<reference evidence="14" key="2">
    <citation type="submission" date="2020-05" db="UniProtKB">
        <authorList>
            <consortium name="EnsemblMetazoa"/>
        </authorList>
    </citation>
    <scope>IDENTIFICATION</scope>
    <source>
        <strain evidence="14">FAR1</strain>
    </source>
</reference>
<dbReference type="InterPro" id="IPR057573">
    <property type="entry name" value="NOL9_N"/>
</dbReference>
<dbReference type="GO" id="GO:0000448">
    <property type="term" value="P:cleavage in ITS2 between 5.8S rRNA and LSU-rRNA of tricistronic rRNA transcript (SSU-rRNA, 5.8S rRNA, LSU-rRNA)"/>
    <property type="evidence" value="ECO:0007669"/>
    <property type="project" value="TreeGrafter"/>
</dbReference>
<evidence type="ECO:0000259" key="11">
    <source>
        <dbReference type="Pfam" id="PF16575"/>
    </source>
</evidence>
<evidence type="ECO:0000259" key="13">
    <source>
        <dbReference type="Pfam" id="PF25467"/>
    </source>
</evidence>
<feature type="compositionally biased region" description="Acidic residues" evidence="10">
    <location>
        <begin position="204"/>
        <end position="243"/>
    </location>
</feature>
<dbReference type="Gene3D" id="3.40.50.300">
    <property type="entry name" value="P-loop containing nucleotide triphosphate hydrolases"/>
    <property type="match status" value="1"/>
</dbReference>
<dbReference type="Proteomes" id="UP000075886">
    <property type="component" value="Unassembled WGS sequence"/>
</dbReference>
<dbReference type="PANTHER" id="PTHR12755">
    <property type="entry name" value="CLEAVAGE/POLYADENYLATION FACTOR IA SUBUNIT CLP1P"/>
    <property type="match status" value="1"/>
</dbReference>
<feature type="region of interest" description="Disordered" evidence="10">
    <location>
        <begin position="148"/>
        <end position="271"/>
    </location>
</feature>
<dbReference type="GO" id="GO:0051731">
    <property type="term" value="F:polynucleotide 5'-hydroxyl-kinase activity"/>
    <property type="evidence" value="ECO:0007669"/>
    <property type="project" value="InterPro"/>
</dbReference>